<comment type="caution">
    <text evidence="1">The sequence shown here is derived from an EMBL/GenBank/DDBJ whole genome shotgun (WGS) entry which is preliminary data.</text>
</comment>
<name>A0ACC1LT90_9FUNG</name>
<gene>
    <name evidence="1" type="ORF">H4S07_000020</name>
</gene>
<organism evidence="1 2">
    <name type="scientific">Coemansia furcata</name>
    <dbReference type="NCBI Taxonomy" id="417177"/>
    <lineage>
        <taxon>Eukaryota</taxon>
        <taxon>Fungi</taxon>
        <taxon>Fungi incertae sedis</taxon>
        <taxon>Zoopagomycota</taxon>
        <taxon>Kickxellomycotina</taxon>
        <taxon>Kickxellomycetes</taxon>
        <taxon>Kickxellales</taxon>
        <taxon>Kickxellaceae</taxon>
        <taxon>Coemansia</taxon>
    </lineage>
</organism>
<protein>
    <submittedName>
        <fullName evidence="1">Uncharacterized protein</fullName>
    </submittedName>
</protein>
<sequence>MAGSKRSNRKAKAVRDPSAYGTVSVRSARDPIAPEPAVAEKEEETVDPPTAEAIPEAKEEEAPSHNAAWVSLDLAQQQAATRLNLEASLKARLPSTSPAIRVSEQGENTLVGRMRSGELPLPEAPGGVVVGEREWTRAANFVYETLVQYGFHPHDVERAMMAARGSGDIIDALTWLCVHVPTEHMPADMRDKHEFSHRGKPKAVEEEKVAVPVVPMAPVAPSARIDQASDTEELAVSLADLGLEDDDDGSESDEEPSACHARVVLRLRGYEEWVEYLQGNNAGRRHTGRIRAIRGRIVRAKRVLGQLEADLLFNASVSLATCERMWPEYHDALLDDIRRFKDRDAGADEMTVVAVEKPPPQKRNMPAELPDAGTMDAECDSDDDGSVIGFGAALVDEDWGSTTETPATMSNAPRVIDTSAVPRGWTGAAPRDLLLAAVQGHDRHATVKYQASPCAYGHTCTLVVTWSQPSKQLAALRTIPGDAPPPAQALGPVTQAWMVPHTLVVGATARDARDLAVLAYLYTQEPSGARLAPPLADLWSAWEAQQREDKERAHMQRVAERAAFLAKLRAEYERSTPRDAQPVAEGPETVVPRAVQDSAALRTRLWGAQTVDARRGTAAWRQRFGAVQGRLPARQHRAAIFAGLESQVCVVRGETGSGKSSQIPQYAVEQLLARGYAGGRVLCTQPRRISAMTIAARVAQELGDTGVGAPGSLVGYQIRHDVRAAPSNVLVFCTTGVLLRMAAGDPLLRGVSTIVCDEVQERTLELDFLLILLRRLLLRRPDLRLILMSATIDASAFACYFDGCPVVDIPGRTFPVASLYLPQLVHLSEYAMEGNSRYATHAEPPGVGYAFYRHLGRDDPEYVSPVAMATVARMRTDVVNVELIHHLLRGLAPDAWGPWAEYCRATVPESGSVLVFLPGIGEIRRLLDLLSSDAGVGAWATVVPLHSTFANDVAAGGTLTYTELAFAPAAAGRRKVVLATNVAETGITIPDVTVVIDCGMSNQAQWDRRRRLTTLATRPVSKANVRQRAGRAGRVQEGIALCLFTEEQLRAMPEFEAPEMHRLPLAPICLQAKAHGVADVMRFLMTALDPPLQSAVAHAVAELQEAGALDDEETLTPIGRHLCTLPVDLHVGKLLIAGALLGCLDPVLTLAAAMSANSSICSDAHAYRKPELFLPHVTPSSAQTSDFLATLAAYEHWRQHATKATMTRAELRAFCVKASLNRDALDALEDTREQLLCVLGDQGLVRIDVPNGASLTRVIRPRCAALRQGLVVVPPAANANGASLGVLYAALAMAFDHVIMPAPPGGYAIGQTLVSRRVEGIGHAIMIVDRECVATRALDLDRRSVLLQGTANGALVAARLSSAGAATYAHDLTRVSLAHLVLFSRSLSYWPKARLLSVNRWIDARCYARSATLLMAMRRRLEEIVEFRVARPQAKLPGVLEKWLAAIIDLLKTEV</sequence>
<evidence type="ECO:0000313" key="1">
    <source>
        <dbReference type="EMBL" id="KAJ2814222.1"/>
    </source>
</evidence>
<reference evidence="1" key="1">
    <citation type="submission" date="2022-07" db="EMBL/GenBank/DDBJ databases">
        <title>Phylogenomic reconstructions and comparative analyses of Kickxellomycotina fungi.</title>
        <authorList>
            <person name="Reynolds N.K."/>
            <person name="Stajich J.E."/>
            <person name="Barry K."/>
            <person name="Grigoriev I.V."/>
            <person name="Crous P."/>
            <person name="Smith M.E."/>
        </authorList>
    </citation>
    <scope>NUCLEOTIDE SEQUENCE</scope>
    <source>
        <strain evidence="1">CBS 102833</strain>
    </source>
</reference>
<keyword evidence="2" id="KW-1185">Reference proteome</keyword>
<evidence type="ECO:0000313" key="2">
    <source>
        <dbReference type="Proteomes" id="UP001140096"/>
    </source>
</evidence>
<proteinExistence type="predicted"/>
<accession>A0ACC1LT90</accession>
<dbReference type="Proteomes" id="UP001140096">
    <property type="component" value="Unassembled WGS sequence"/>
</dbReference>
<dbReference type="EMBL" id="JANBUP010000001">
    <property type="protein sequence ID" value="KAJ2814222.1"/>
    <property type="molecule type" value="Genomic_DNA"/>
</dbReference>